<name>A0A9D5CQC0_9LILI</name>
<dbReference type="EMBL" id="JAGGNH010000003">
    <property type="protein sequence ID" value="KAJ0977825.1"/>
    <property type="molecule type" value="Genomic_DNA"/>
</dbReference>
<evidence type="ECO:0000313" key="5">
    <source>
        <dbReference type="EMBL" id="KAJ0977825.1"/>
    </source>
</evidence>
<comment type="similarity">
    <text evidence="2">Belongs to the NPH3 family.</text>
</comment>
<evidence type="ECO:0000313" key="6">
    <source>
        <dbReference type="Proteomes" id="UP001085076"/>
    </source>
</evidence>
<proteinExistence type="inferred from homology"/>
<sequence>MKPLSTTVAGDLNESHPAPESWFDDACLLDIDNFVKTLSNIKAKGVHSDLLASLISHYASKWLPELSGRETSTVASINKNSPESSVAAWMKKRFFIETLIGILPPEKDSMQCGFLLRLLRAASMVEVSPACMAELEARVAAQLDRAALKEVMIPAFRHTCGTVLDVGLVLRLVRKFGSSEDVGKSGAAAAARVAKLVDSFLAEAAVDGELTVEEFGELARAVPSHARSLDDGLYRAIDTYIKAHPGTSKQERKALCKLMDSRKLSSEASIHATQNERLPLRSIIHILFSDHSKIARLATADWSGSFNLLRSPNSSRCHSKRELLAQHQEVRRLRDDVSRLQLQCQSLQAQIDRISDKNKKSTTKKGLFSWSPFLSRNSKEPEIKYYDNDVKAGRTPVNATKATRNWRNSLS</sequence>
<dbReference type="PROSITE" id="PS51649">
    <property type="entry name" value="NPH3"/>
    <property type="match status" value="1"/>
</dbReference>
<evidence type="ECO:0000256" key="1">
    <source>
        <dbReference type="ARBA" id="ARBA00022786"/>
    </source>
</evidence>
<dbReference type="InterPro" id="IPR043454">
    <property type="entry name" value="NPH3/RPT2-like"/>
</dbReference>
<evidence type="ECO:0000256" key="2">
    <source>
        <dbReference type="PROSITE-ProRule" id="PRU00982"/>
    </source>
</evidence>
<dbReference type="Proteomes" id="UP001085076">
    <property type="component" value="Miscellaneous, Linkage group lg03"/>
</dbReference>
<keyword evidence="3" id="KW-0175">Coiled coil</keyword>
<gene>
    <name evidence="5" type="ORF">J5N97_013299</name>
</gene>
<dbReference type="Pfam" id="PF03000">
    <property type="entry name" value="NPH3"/>
    <property type="match status" value="1"/>
</dbReference>
<evidence type="ECO:0000259" key="4">
    <source>
        <dbReference type="PROSITE" id="PS51649"/>
    </source>
</evidence>
<dbReference type="AlphaFoldDB" id="A0A9D5CQC0"/>
<dbReference type="InterPro" id="IPR027356">
    <property type="entry name" value="NPH3_dom"/>
</dbReference>
<accession>A0A9D5CQC0</accession>
<comment type="caution">
    <text evidence="5">The sequence shown here is derived from an EMBL/GenBank/DDBJ whole genome shotgun (WGS) entry which is preliminary data.</text>
</comment>
<reference evidence="5" key="1">
    <citation type="submission" date="2021-03" db="EMBL/GenBank/DDBJ databases">
        <authorList>
            <person name="Li Z."/>
            <person name="Yang C."/>
        </authorList>
    </citation>
    <scope>NUCLEOTIDE SEQUENCE</scope>
    <source>
        <strain evidence="5">Dzin_1.0</strain>
        <tissue evidence="5">Leaf</tissue>
    </source>
</reference>
<keyword evidence="1" id="KW-0833">Ubl conjugation pathway</keyword>
<evidence type="ECO:0000256" key="3">
    <source>
        <dbReference type="SAM" id="Coils"/>
    </source>
</evidence>
<reference evidence="5" key="2">
    <citation type="journal article" date="2022" name="Hortic Res">
        <title>The genome of Dioscorea zingiberensis sheds light on the biosynthesis, origin and evolution of the medicinally important diosgenin saponins.</title>
        <authorList>
            <person name="Li Y."/>
            <person name="Tan C."/>
            <person name="Li Z."/>
            <person name="Guo J."/>
            <person name="Li S."/>
            <person name="Chen X."/>
            <person name="Wang C."/>
            <person name="Dai X."/>
            <person name="Yang H."/>
            <person name="Song W."/>
            <person name="Hou L."/>
            <person name="Xu J."/>
            <person name="Tong Z."/>
            <person name="Xu A."/>
            <person name="Yuan X."/>
            <person name="Wang W."/>
            <person name="Yang Q."/>
            <person name="Chen L."/>
            <person name="Sun Z."/>
            <person name="Wang K."/>
            <person name="Pan B."/>
            <person name="Chen J."/>
            <person name="Bao Y."/>
            <person name="Liu F."/>
            <person name="Qi X."/>
            <person name="Gang D.R."/>
            <person name="Wen J."/>
            <person name="Li J."/>
        </authorList>
    </citation>
    <scope>NUCLEOTIDE SEQUENCE</scope>
    <source>
        <strain evidence="5">Dzin_1.0</strain>
    </source>
</reference>
<feature type="domain" description="NPH3" evidence="4">
    <location>
        <begin position="20"/>
        <end position="293"/>
    </location>
</feature>
<keyword evidence="6" id="KW-1185">Reference proteome</keyword>
<organism evidence="5 6">
    <name type="scientific">Dioscorea zingiberensis</name>
    <dbReference type="NCBI Taxonomy" id="325984"/>
    <lineage>
        <taxon>Eukaryota</taxon>
        <taxon>Viridiplantae</taxon>
        <taxon>Streptophyta</taxon>
        <taxon>Embryophyta</taxon>
        <taxon>Tracheophyta</taxon>
        <taxon>Spermatophyta</taxon>
        <taxon>Magnoliopsida</taxon>
        <taxon>Liliopsida</taxon>
        <taxon>Dioscoreales</taxon>
        <taxon>Dioscoreaceae</taxon>
        <taxon>Dioscorea</taxon>
    </lineage>
</organism>
<feature type="coiled-coil region" evidence="3">
    <location>
        <begin position="330"/>
        <end position="364"/>
    </location>
</feature>
<dbReference type="PANTHER" id="PTHR32370">
    <property type="entry name" value="OS12G0117600 PROTEIN"/>
    <property type="match status" value="1"/>
</dbReference>
<dbReference type="OrthoDB" id="680561at2759"/>
<protein>
    <recommendedName>
        <fullName evidence="4">NPH3 domain-containing protein</fullName>
    </recommendedName>
</protein>